<dbReference type="FunFam" id="3.40.190.10:FF:000029">
    <property type="entry name" value="Chorismate mutase/Prephenate dehydratase"/>
    <property type="match status" value="1"/>
</dbReference>
<keyword evidence="15" id="KW-0511">Multifunctional enzyme</keyword>
<dbReference type="CDD" id="cd04905">
    <property type="entry name" value="ACT_CM-PDT"/>
    <property type="match status" value="1"/>
</dbReference>
<dbReference type="InterPro" id="IPR001086">
    <property type="entry name" value="Preph_deHydtase"/>
</dbReference>
<dbReference type="InterPro" id="IPR045865">
    <property type="entry name" value="ACT-like_dom_sf"/>
</dbReference>
<sequence length="353" mass="39128">MSLEQFRKKIDQIDTKIIQLLNERATAAMQIGKIKDQANAHVYAPAREKQIFDKITAKNEGPLSNDALKAIYKEIISASRSLEKPLTVTYLGPQGTFTHVAALQKFGSSTTYLPARTISDVFLDVQKGRAHYGVVPIENSTEGIVSYTLDMFMESDLKIFSEVMLEVSHNLMSKGQLTDIRKVYSHPQALGQCRKWLEANLPLAELIATSSTTQAAELAEKDVSAAAIANELASEIYHLNLLVRRIEDSPNNFTRFLVIGHSMAERGERDKTSLMFSIKHRAGALSEVLKTFSACGINLTRIESRPSRQQAWEYVFFVDLEGHVQDPKVSQALNEAAASCIFLKSLGSYPSGG</sequence>
<comment type="pathway">
    <text evidence="4">Amino-acid biosynthesis; L-phenylalanine biosynthesis; phenylpyruvate from prephenate: step 1/1.</text>
</comment>
<evidence type="ECO:0000256" key="14">
    <source>
        <dbReference type="ARBA" id="ARBA00023239"/>
    </source>
</evidence>
<comment type="pathway">
    <text evidence="5">Metabolic intermediate biosynthesis; prephenate biosynthesis; prephenate from chorismate: step 1/1.</text>
</comment>
<dbReference type="PIRSF" id="PIRSF001500">
    <property type="entry name" value="Chor_mut_pdt_Ppr"/>
    <property type="match status" value="1"/>
</dbReference>
<protein>
    <recommendedName>
        <fullName evidence="8">Bifunctional chorismate mutase/prephenate dehydratase</fullName>
        <ecNumber evidence="7">4.2.1.51</ecNumber>
        <ecNumber evidence="6">5.4.99.5</ecNumber>
    </recommendedName>
    <alternativeName>
        <fullName evidence="17">Chorismate mutase-prephenate dehydratase</fullName>
    </alternativeName>
    <alternativeName>
        <fullName evidence="16">p-protein</fullName>
    </alternativeName>
</protein>
<dbReference type="Pfam" id="PF01842">
    <property type="entry name" value="ACT"/>
    <property type="match status" value="1"/>
</dbReference>
<evidence type="ECO:0000256" key="12">
    <source>
        <dbReference type="ARBA" id="ARBA00023222"/>
    </source>
</evidence>
<dbReference type="InterPro" id="IPR010957">
    <property type="entry name" value="G/b/e-P-prot_chorismate_mutase"/>
</dbReference>
<dbReference type="InterPro" id="IPR002912">
    <property type="entry name" value="ACT_dom"/>
</dbReference>
<dbReference type="EMBL" id="QZKU01000060">
    <property type="protein sequence ID" value="RJP22237.1"/>
    <property type="molecule type" value="Genomic_DNA"/>
</dbReference>
<dbReference type="PROSITE" id="PS51171">
    <property type="entry name" value="PREPHENATE_DEHYDR_3"/>
    <property type="match status" value="1"/>
</dbReference>
<evidence type="ECO:0000256" key="17">
    <source>
        <dbReference type="ARBA" id="ARBA00031520"/>
    </source>
</evidence>
<dbReference type="CDD" id="cd13630">
    <property type="entry name" value="PBP2_PDT_1"/>
    <property type="match status" value="1"/>
</dbReference>
<evidence type="ECO:0000256" key="11">
    <source>
        <dbReference type="ARBA" id="ARBA00023141"/>
    </source>
</evidence>
<evidence type="ECO:0000313" key="23">
    <source>
        <dbReference type="EMBL" id="RJP22237.1"/>
    </source>
</evidence>
<dbReference type="InterPro" id="IPR036979">
    <property type="entry name" value="CM_dom_sf"/>
</dbReference>
<dbReference type="EC" id="4.2.1.51" evidence="7"/>
<evidence type="ECO:0000259" key="20">
    <source>
        <dbReference type="PROSITE" id="PS51168"/>
    </source>
</evidence>
<feature type="domain" description="Prephenate dehydratase" evidence="21">
    <location>
        <begin position="87"/>
        <end position="261"/>
    </location>
</feature>
<dbReference type="Pfam" id="PF01817">
    <property type="entry name" value="CM_2"/>
    <property type="match status" value="1"/>
</dbReference>
<keyword evidence="11" id="KW-0057">Aromatic amino acid biosynthesis</keyword>
<feature type="site" description="Essential for prephenate dehydratase activity" evidence="19">
    <location>
        <position position="254"/>
    </location>
</feature>
<dbReference type="PROSITE" id="PS00857">
    <property type="entry name" value="PREPHENATE_DEHYDR_1"/>
    <property type="match status" value="1"/>
</dbReference>
<dbReference type="PROSITE" id="PS51671">
    <property type="entry name" value="ACT"/>
    <property type="match status" value="1"/>
</dbReference>
<evidence type="ECO:0000256" key="7">
    <source>
        <dbReference type="ARBA" id="ARBA00013147"/>
    </source>
</evidence>
<evidence type="ECO:0000256" key="2">
    <source>
        <dbReference type="ARBA" id="ARBA00002364"/>
    </source>
</evidence>
<dbReference type="FunFam" id="3.40.190.10:FF:000034">
    <property type="entry name" value="Chorismate mutase/prephenate dehydratase"/>
    <property type="match status" value="1"/>
</dbReference>
<keyword evidence="14 23" id="KW-0456">Lyase</keyword>
<evidence type="ECO:0000256" key="10">
    <source>
        <dbReference type="ARBA" id="ARBA00022605"/>
    </source>
</evidence>
<dbReference type="Pfam" id="PF00800">
    <property type="entry name" value="PDT"/>
    <property type="match status" value="1"/>
</dbReference>
<dbReference type="Proteomes" id="UP000265882">
    <property type="component" value="Unassembled WGS sequence"/>
</dbReference>
<evidence type="ECO:0000313" key="24">
    <source>
        <dbReference type="Proteomes" id="UP000265882"/>
    </source>
</evidence>
<gene>
    <name evidence="23" type="primary">pheA</name>
    <name evidence="23" type="ORF">C4520_08545</name>
</gene>
<keyword evidence="13" id="KW-0413">Isomerase</keyword>
<dbReference type="EC" id="5.4.99.5" evidence="6"/>
<comment type="catalytic activity">
    <reaction evidence="1">
        <text>chorismate = prephenate</text>
        <dbReference type="Rhea" id="RHEA:13897"/>
        <dbReference type="ChEBI" id="CHEBI:29748"/>
        <dbReference type="ChEBI" id="CHEBI:29934"/>
        <dbReference type="EC" id="5.4.99.5"/>
    </reaction>
</comment>
<dbReference type="SUPFAM" id="SSF55021">
    <property type="entry name" value="ACT-like"/>
    <property type="match status" value="1"/>
</dbReference>
<feature type="domain" description="Chorismate mutase" evidence="20">
    <location>
        <begin position="1"/>
        <end position="87"/>
    </location>
</feature>
<evidence type="ECO:0000256" key="4">
    <source>
        <dbReference type="ARBA" id="ARBA00004741"/>
    </source>
</evidence>
<evidence type="ECO:0000259" key="22">
    <source>
        <dbReference type="PROSITE" id="PS51671"/>
    </source>
</evidence>
<feature type="domain" description="ACT" evidence="22">
    <location>
        <begin position="273"/>
        <end position="353"/>
    </location>
</feature>
<evidence type="ECO:0000256" key="16">
    <source>
        <dbReference type="ARBA" id="ARBA00031175"/>
    </source>
</evidence>
<evidence type="ECO:0000256" key="9">
    <source>
        <dbReference type="ARBA" id="ARBA00022490"/>
    </source>
</evidence>
<dbReference type="SUPFAM" id="SSF53850">
    <property type="entry name" value="Periplasmic binding protein-like II"/>
    <property type="match status" value="1"/>
</dbReference>
<evidence type="ECO:0000256" key="18">
    <source>
        <dbReference type="ARBA" id="ARBA00047848"/>
    </source>
</evidence>
<dbReference type="SUPFAM" id="SSF48600">
    <property type="entry name" value="Chorismate mutase II"/>
    <property type="match status" value="1"/>
</dbReference>
<dbReference type="GO" id="GO:0004106">
    <property type="term" value="F:chorismate mutase activity"/>
    <property type="evidence" value="ECO:0007669"/>
    <property type="project" value="UniProtKB-EC"/>
</dbReference>
<evidence type="ECO:0000259" key="21">
    <source>
        <dbReference type="PROSITE" id="PS51171"/>
    </source>
</evidence>
<accession>A0A3A4NP55</accession>
<dbReference type="InterPro" id="IPR008242">
    <property type="entry name" value="Chor_mutase/pphenate_deHydtase"/>
</dbReference>
<organism evidence="23 24">
    <name type="scientific">Abyssobacteria bacterium (strain SURF_5)</name>
    <dbReference type="NCBI Taxonomy" id="2093360"/>
    <lineage>
        <taxon>Bacteria</taxon>
        <taxon>Pseudomonadati</taxon>
        <taxon>Candidatus Hydrogenedentota</taxon>
        <taxon>Candidatus Abyssobacteria</taxon>
    </lineage>
</organism>
<evidence type="ECO:0000256" key="6">
    <source>
        <dbReference type="ARBA" id="ARBA00012404"/>
    </source>
</evidence>
<dbReference type="UniPathway" id="UPA00120">
    <property type="reaction ID" value="UER00203"/>
</dbReference>
<evidence type="ECO:0000256" key="5">
    <source>
        <dbReference type="ARBA" id="ARBA00004817"/>
    </source>
</evidence>
<dbReference type="GO" id="GO:0009094">
    <property type="term" value="P:L-phenylalanine biosynthetic process"/>
    <property type="evidence" value="ECO:0007669"/>
    <property type="project" value="UniProtKB-UniPathway"/>
</dbReference>
<dbReference type="GO" id="GO:0004664">
    <property type="term" value="F:prephenate dehydratase activity"/>
    <property type="evidence" value="ECO:0007669"/>
    <property type="project" value="UniProtKB-EC"/>
</dbReference>
<dbReference type="GO" id="GO:0046417">
    <property type="term" value="P:chorismate metabolic process"/>
    <property type="evidence" value="ECO:0007669"/>
    <property type="project" value="InterPro"/>
</dbReference>
<proteinExistence type="predicted"/>
<evidence type="ECO:0000256" key="19">
    <source>
        <dbReference type="PIRSR" id="PIRSR001500-2"/>
    </source>
</evidence>
<dbReference type="Gene3D" id="1.20.59.10">
    <property type="entry name" value="Chorismate mutase"/>
    <property type="match status" value="1"/>
</dbReference>
<evidence type="ECO:0000256" key="15">
    <source>
        <dbReference type="ARBA" id="ARBA00023268"/>
    </source>
</evidence>
<keyword evidence="9" id="KW-0963">Cytoplasm</keyword>
<evidence type="ECO:0000256" key="13">
    <source>
        <dbReference type="ARBA" id="ARBA00023235"/>
    </source>
</evidence>
<keyword evidence="10" id="KW-0028">Amino-acid biosynthesis</keyword>
<dbReference type="NCBIfam" id="NF008865">
    <property type="entry name" value="PRK11898.1"/>
    <property type="match status" value="1"/>
</dbReference>
<reference evidence="23 24" key="1">
    <citation type="journal article" date="2017" name="ISME J.">
        <title>Energy and carbon metabolisms in a deep terrestrial subsurface fluid microbial community.</title>
        <authorList>
            <person name="Momper L."/>
            <person name="Jungbluth S.P."/>
            <person name="Lee M.D."/>
            <person name="Amend J.P."/>
        </authorList>
    </citation>
    <scope>NUCLEOTIDE SEQUENCE [LARGE SCALE GENOMIC DNA]</scope>
    <source>
        <strain evidence="23">SURF_5</strain>
    </source>
</reference>
<dbReference type="SMART" id="SM00830">
    <property type="entry name" value="CM_2"/>
    <property type="match status" value="1"/>
</dbReference>
<evidence type="ECO:0000256" key="8">
    <source>
        <dbReference type="ARBA" id="ARBA00014401"/>
    </source>
</evidence>
<dbReference type="AlphaFoldDB" id="A0A3A4NP55"/>
<dbReference type="PROSITE" id="PS51168">
    <property type="entry name" value="CHORISMATE_MUT_2"/>
    <property type="match status" value="1"/>
</dbReference>
<dbReference type="NCBIfam" id="TIGR01807">
    <property type="entry name" value="CM_P2"/>
    <property type="match status" value="1"/>
</dbReference>
<dbReference type="Gene3D" id="3.40.190.10">
    <property type="entry name" value="Periplasmic binding protein-like II"/>
    <property type="match status" value="2"/>
</dbReference>
<evidence type="ECO:0000256" key="3">
    <source>
        <dbReference type="ARBA" id="ARBA00004496"/>
    </source>
</evidence>
<dbReference type="PANTHER" id="PTHR21022:SF19">
    <property type="entry name" value="PREPHENATE DEHYDRATASE-RELATED"/>
    <property type="match status" value="1"/>
</dbReference>
<dbReference type="InterPro" id="IPR036263">
    <property type="entry name" value="Chorismate_II_sf"/>
</dbReference>
<dbReference type="PANTHER" id="PTHR21022">
    <property type="entry name" value="PREPHENATE DEHYDRATASE P PROTEIN"/>
    <property type="match status" value="1"/>
</dbReference>
<dbReference type="InterPro" id="IPR018528">
    <property type="entry name" value="Preph_deHydtase_CS"/>
</dbReference>
<dbReference type="PROSITE" id="PS00858">
    <property type="entry name" value="PREPHENATE_DEHYDR_2"/>
    <property type="match status" value="1"/>
</dbReference>
<keyword evidence="12" id="KW-0584">Phenylalanine biosynthesis</keyword>
<dbReference type="GO" id="GO:0005737">
    <property type="term" value="C:cytoplasm"/>
    <property type="evidence" value="ECO:0007669"/>
    <property type="project" value="UniProtKB-SubCell"/>
</dbReference>
<comment type="catalytic activity">
    <reaction evidence="18">
        <text>prephenate + H(+) = 3-phenylpyruvate + CO2 + H2O</text>
        <dbReference type="Rhea" id="RHEA:21648"/>
        <dbReference type="ChEBI" id="CHEBI:15377"/>
        <dbReference type="ChEBI" id="CHEBI:15378"/>
        <dbReference type="ChEBI" id="CHEBI:16526"/>
        <dbReference type="ChEBI" id="CHEBI:18005"/>
        <dbReference type="ChEBI" id="CHEBI:29934"/>
        <dbReference type="EC" id="4.2.1.51"/>
    </reaction>
</comment>
<dbReference type="InterPro" id="IPR002701">
    <property type="entry name" value="CM_II_prokaryot"/>
</dbReference>
<dbReference type="Gene3D" id="3.30.70.260">
    <property type="match status" value="1"/>
</dbReference>
<dbReference type="FunFam" id="3.30.70.260:FF:000012">
    <property type="entry name" value="Prephenate dehydratase"/>
    <property type="match status" value="1"/>
</dbReference>
<name>A0A3A4NP55_ABYX5</name>
<comment type="subcellular location">
    <subcellularLocation>
        <location evidence="3">Cytoplasm</location>
    </subcellularLocation>
</comment>
<comment type="function">
    <text evidence="2">Catalyzes the Claisen rearrangement of chorismate to prephenate and the decarboxylation/dehydration of prephenate to phenylpyruvate.</text>
</comment>
<dbReference type="UniPathway" id="UPA00121">
    <property type="reaction ID" value="UER00345"/>
</dbReference>
<comment type="caution">
    <text evidence="23">The sequence shown here is derived from an EMBL/GenBank/DDBJ whole genome shotgun (WGS) entry which is preliminary data.</text>
</comment>
<evidence type="ECO:0000256" key="1">
    <source>
        <dbReference type="ARBA" id="ARBA00000824"/>
    </source>
</evidence>